<dbReference type="AlphaFoldDB" id="A0A9P1H7D6"/>
<protein>
    <recommendedName>
        <fullName evidence="3">Nucleotide exchange factor SIL1</fullName>
    </recommendedName>
</protein>
<evidence type="ECO:0000313" key="2">
    <source>
        <dbReference type="Proteomes" id="UP000838763"/>
    </source>
</evidence>
<evidence type="ECO:0008006" key="3">
    <source>
        <dbReference type="Google" id="ProtNLM"/>
    </source>
</evidence>
<dbReference type="EMBL" id="CALLCH030000015">
    <property type="protein sequence ID" value="CAI4216680.1"/>
    <property type="molecule type" value="Genomic_DNA"/>
</dbReference>
<keyword evidence="2" id="KW-1185">Reference proteome</keyword>
<dbReference type="OrthoDB" id="448649at2759"/>
<evidence type="ECO:0000313" key="1">
    <source>
        <dbReference type="EMBL" id="CAI4216680.1"/>
    </source>
</evidence>
<name>A0A9P1H7D6_9PEZI</name>
<dbReference type="Gene3D" id="1.25.10.10">
    <property type="entry name" value="Leucine-rich Repeat Variant"/>
    <property type="match status" value="1"/>
</dbReference>
<proteinExistence type="predicted"/>
<accession>A0A9P1H7D6</accession>
<sequence>MDGYRVVLPRIFQPTDEFQVVHDDQELPSGLHVRLNIWTGVKEAKINDPDEVDSSLEGLPVDKAVVVVEPEEGEAQEQAPPRIPDGAPAYEPVGKIKQPPVEETGFWDALKVSLLDISSDIYYGLKLTEDKDATQALLCLMVKGDAEGQDRQAAARILAGAMQNNAKALEQVAQEWENLMSSKCGGATLRDAFYASHVPGAAEALSPAAASRVGSTVFAIKGLLQSTAIRDDFLASGGMKKLAEVMAVDDAAWDGAQRKVGYLLLDTFLDHDAGASLGLWPRGLVAGDDACAKGEDGGQEDGCWEFYLKSIVQRHQGEKGHWSEEVYDKLRAARKGAENKGNRRVKEEL</sequence>
<reference evidence="1" key="1">
    <citation type="submission" date="2022-11" db="EMBL/GenBank/DDBJ databases">
        <authorList>
            <person name="Scott C."/>
            <person name="Bruce N."/>
        </authorList>
    </citation>
    <scope>NUCLEOTIDE SEQUENCE</scope>
</reference>
<dbReference type="Proteomes" id="UP000838763">
    <property type="component" value="Unassembled WGS sequence"/>
</dbReference>
<gene>
    <name evidence="1" type="ORF">PPNO1_LOCUS6329</name>
</gene>
<dbReference type="InterPro" id="IPR011989">
    <property type="entry name" value="ARM-like"/>
</dbReference>
<organism evidence="1 2">
    <name type="scientific">Parascedosporium putredinis</name>
    <dbReference type="NCBI Taxonomy" id="1442378"/>
    <lineage>
        <taxon>Eukaryota</taxon>
        <taxon>Fungi</taxon>
        <taxon>Dikarya</taxon>
        <taxon>Ascomycota</taxon>
        <taxon>Pezizomycotina</taxon>
        <taxon>Sordariomycetes</taxon>
        <taxon>Hypocreomycetidae</taxon>
        <taxon>Microascales</taxon>
        <taxon>Microascaceae</taxon>
        <taxon>Parascedosporium</taxon>
    </lineage>
</organism>
<comment type="caution">
    <text evidence="1">The sequence shown here is derived from an EMBL/GenBank/DDBJ whole genome shotgun (WGS) entry which is preliminary data.</text>
</comment>